<evidence type="ECO:0000259" key="6">
    <source>
        <dbReference type="Pfam" id="PF00425"/>
    </source>
</evidence>
<reference evidence="7 8" key="1">
    <citation type="submission" date="2020-04" db="EMBL/GenBank/DDBJ databases">
        <authorList>
            <person name="Zhang R."/>
            <person name="Schippers A."/>
        </authorList>
    </citation>
    <scope>NUCLEOTIDE SEQUENCE [LARGE SCALE GENOMIC DNA]</scope>
    <source>
        <strain evidence="7 8">DSM 109850</strain>
    </source>
</reference>
<protein>
    <recommendedName>
        <fullName evidence="3">isochorismate synthase</fullName>
        <ecNumber evidence="3">5.4.4.2</ecNumber>
    </recommendedName>
    <alternativeName>
        <fullName evidence="5">Isochorismate mutase</fullName>
    </alternativeName>
</protein>
<evidence type="ECO:0000256" key="4">
    <source>
        <dbReference type="ARBA" id="ARBA00023235"/>
    </source>
</evidence>
<dbReference type="InterPro" id="IPR005801">
    <property type="entry name" value="ADC_synthase"/>
</dbReference>
<evidence type="ECO:0000313" key="7">
    <source>
        <dbReference type="EMBL" id="NMP23393.1"/>
    </source>
</evidence>
<dbReference type="PANTHER" id="PTHR42839:SF2">
    <property type="entry name" value="ISOCHORISMATE SYNTHASE ENTC"/>
    <property type="match status" value="1"/>
</dbReference>
<dbReference type="AlphaFoldDB" id="A0A7Y0L4Y5"/>
<evidence type="ECO:0000256" key="3">
    <source>
        <dbReference type="ARBA" id="ARBA00012824"/>
    </source>
</evidence>
<dbReference type="EC" id="5.4.4.2" evidence="3"/>
<comment type="caution">
    <text evidence="7">The sequence shown here is derived from an EMBL/GenBank/DDBJ whole genome shotgun (WGS) entry which is preliminary data.</text>
</comment>
<accession>A0A7Y0L4Y5</accession>
<evidence type="ECO:0000256" key="5">
    <source>
        <dbReference type="ARBA" id="ARBA00041564"/>
    </source>
</evidence>
<evidence type="ECO:0000256" key="2">
    <source>
        <dbReference type="ARBA" id="ARBA00005297"/>
    </source>
</evidence>
<dbReference type="NCBIfam" id="TIGR00543">
    <property type="entry name" value="isochor_syn"/>
    <property type="match status" value="1"/>
</dbReference>
<dbReference type="SUPFAM" id="SSF56322">
    <property type="entry name" value="ADC synthase"/>
    <property type="match status" value="1"/>
</dbReference>
<evidence type="ECO:0000256" key="1">
    <source>
        <dbReference type="ARBA" id="ARBA00000799"/>
    </source>
</evidence>
<gene>
    <name evidence="7" type="ORF">HIJ39_13690</name>
</gene>
<keyword evidence="8" id="KW-1185">Reference proteome</keyword>
<proteinExistence type="inferred from homology"/>
<organism evidence="7 8">
    <name type="scientific">Sulfobacillus harzensis</name>
    <dbReference type="NCBI Taxonomy" id="2729629"/>
    <lineage>
        <taxon>Bacteria</taxon>
        <taxon>Bacillati</taxon>
        <taxon>Bacillota</taxon>
        <taxon>Clostridia</taxon>
        <taxon>Eubacteriales</taxon>
        <taxon>Clostridiales Family XVII. Incertae Sedis</taxon>
        <taxon>Sulfobacillus</taxon>
    </lineage>
</organism>
<feature type="domain" description="Chorismate-utilising enzyme C-terminal" evidence="6">
    <location>
        <begin position="169"/>
        <end position="419"/>
    </location>
</feature>
<dbReference type="Pfam" id="PF00425">
    <property type="entry name" value="Chorismate_bind"/>
    <property type="match status" value="1"/>
</dbReference>
<comment type="similarity">
    <text evidence="2">Belongs to the isochorismate synthase family.</text>
</comment>
<dbReference type="PANTHER" id="PTHR42839">
    <property type="entry name" value="ISOCHORISMATE SYNTHASE ENTC"/>
    <property type="match status" value="1"/>
</dbReference>
<dbReference type="EMBL" id="JABBVZ010000050">
    <property type="protein sequence ID" value="NMP23393.1"/>
    <property type="molecule type" value="Genomic_DNA"/>
</dbReference>
<dbReference type="InterPro" id="IPR004561">
    <property type="entry name" value="IsoChor_synthase"/>
</dbReference>
<dbReference type="GO" id="GO:0008909">
    <property type="term" value="F:isochorismate synthase activity"/>
    <property type="evidence" value="ECO:0007669"/>
    <property type="project" value="UniProtKB-EC"/>
</dbReference>
<dbReference type="Proteomes" id="UP000533476">
    <property type="component" value="Unassembled WGS sequence"/>
</dbReference>
<keyword evidence="4 7" id="KW-0413">Isomerase</keyword>
<dbReference type="InterPro" id="IPR015890">
    <property type="entry name" value="Chorismate_C"/>
</dbReference>
<dbReference type="Gene3D" id="3.60.120.10">
    <property type="entry name" value="Anthranilate synthase"/>
    <property type="match status" value="1"/>
</dbReference>
<name>A0A7Y0L4Y5_9FIRM</name>
<evidence type="ECO:0000313" key="8">
    <source>
        <dbReference type="Proteomes" id="UP000533476"/>
    </source>
</evidence>
<comment type="catalytic activity">
    <reaction evidence="1">
        <text>chorismate = isochorismate</text>
        <dbReference type="Rhea" id="RHEA:18985"/>
        <dbReference type="ChEBI" id="CHEBI:29748"/>
        <dbReference type="ChEBI" id="CHEBI:29780"/>
        <dbReference type="EC" id="5.4.4.2"/>
    </reaction>
</comment>
<dbReference type="RefSeq" id="WP_207711677.1">
    <property type="nucleotide sequence ID" value="NZ_JABBVZ010000050.1"/>
</dbReference>
<sequence>MNRARKSGHIEWFAKSLAIPPARWSAVYARFPGFGWFFRSPGGDLRLGLGLAREWQWADRSHWPRMEEYVRRLRDAGVSHDVWIVGGQAFSAQSNWPGWPAVYLALPMVQVTETKTGTQLTVVLPIAPDAVPETYHRRLEPVWQAFLGPSEEPVAVGPPSSWESQPSRYDWMAKVAEAAAHIRQGALQKVVLAREVTLTFGDALPLETILENLLAQNPDAASFAIRGPEGVFLGATPEILARAHGGVLETMGLAGSAPRGLTPEEDARYAEAMRRDPKIAAEHQAVVTHIREALQPWVSDLQLPAEPILKKLPTVQHLWTPIRGRIDEEAAIWPIVAELGPTPAVAGYPVSPAVNYILNHEPFQRGWYAGTVGWSSVGGDAEWMVALRSGWMRDHRIRLYAGCGIMGDSDPEAELHESDWKLNTMLSALEVEGGLK</sequence>